<dbReference type="Proteomes" id="UP000199754">
    <property type="component" value="Chromosome"/>
</dbReference>
<proteinExistence type="predicted"/>
<protein>
    <submittedName>
        <fullName evidence="1">Translocase</fullName>
    </submittedName>
</protein>
<dbReference type="OrthoDB" id="7956241at2"/>
<accession>A0A221K4T7</accession>
<gene>
    <name evidence="1" type="ORF">SULPSESMR1_03106</name>
</gene>
<dbReference type="AlphaFoldDB" id="A0A221K4T7"/>
<organism evidence="1 2">
    <name type="scientific">Pseudosulfitobacter pseudonitzschiae</name>
    <dbReference type="NCBI Taxonomy" id="1402135"/>
    <lineage>
        <taxon>Bacteria</taxon>
        <taxon>Pseudomonadati</taxon>
        <taxon>Pseudomonadota</taxon>
        <taxon>Alphaproteobacteria</taxon>
        <taxon>Rhodobacterales</taxon>
        <taxon>Roseobacteraceae</taxon>
        <taxon>Pseudosulfitobacter</taxon>
    </lineage>
</organism>
<dbReference type="EMBL" id="CP022415">
    <property type="protein sequence ID" value="ASM73883.1"/>
    <property type="molecule type" value="Genomic_DNA"/>
</dbReference>
<keyword evidence="2" id="KW-1185">Reference proteome</keyword>
<reference evidence="1 2" key="1">
    <citation type="submission" date="2017-07" db="EMBL/GenBank/DDBJ databases">
        <title>Genome Sequence of Sulfitobacter pseudonitzschiae Strain SMR1 Isolated from a culture of the Diatom Skeletonema marinoi.</title>
        <authorList>
            <person name="Topel M."/>
            <person name="Pinder M.I.M."/>
            <person name="Johansson O.N."/>
            <person name="Kourtchenko O."/>
            <person name="Godhe A."/>
            <person name="Clarke A.K."/>
        </authorList>
    </citation>
    <scope>NUCLEOTIDE SEQUENCE [LARGE SCALE GENOMIC DNA]</scope>
    <source>
        <strain evidence="1 2">SMR1</strain>
    </source>
</reference>
<sequence>MAYVKEIATAAGTLICAVGIGFIMQSGDTAQELYGSGETVETPVQAPVATPAAEISALDGPVLVVQDITLTSALDHDVSKTQDTVVALAPADMLDAPDTSDAAPGQSCSVSATATPSGLGLVDLTVTAPCFPNERLTVHHSGLKVTETTDADGTLDMSVPALVDPAVIVVAFANGDGVVAQTDVPSLADFERVALQWKGAAGFEIHAREFGADYGSRRDIWAGAPGDPIEAISGEGGFLMRLGDETASDALMADVYTFPSGASRYQGVVDLSVEAEVSLFNCGLDIEAQSLEIRNGEVISRDLTLAVPGCDTIGSFLVLNNLIEDLKVAQK</sequence>
<evidence type="ECO:0000313" key="2">
    <source>
        <dbReference type="Proteomes" id="UP000199754"/>
    </source>
</evidence>
<name>A0A221K4T7_9RHOB</name>
<dbReference type="KEGG" id="spse:SULPSESMR1_03106"/>
<dbReference type="RefSeq" id="WP_089421651.1">
    <property type="nucleotide sequence ID" value="NZ_CP022415.1"/>
</dbReference>
<evidence type="ECO:0000313" key="1">
    <source>
        <dbReference type="EMBL" id="ASM73883.1"/>
    </source>
</evidence>